<keyword evidence="2" id="KW-0560">Oxidoreductase</keyword>
<evidence type="ECO:0000256" key="2">
    <source>
        <dbReference type="ARBA" id="ARBA00023002"/>
    </source>
</evidence>
<dbReference type="Gene3D" id="3.50.50.60">
    <property type="entry name" value="FAD/NAD(P)-binding domain"/>
    <property type="match status" value="2"/>
</dbReference>
<dbReference type="InterPro" id="IPR050097">
    <property type="entry name" value="Ferredoxin-NADP_redctase_2"/>
</dbReference>
<evidence type="ECO:0000256" key="3">
    <source>
        <dbReference type="ARBA" id="ARBA00048132"/>
    </source>
</evidence>
<dbReference type="Proteomes" id="UP001528912">
    <property type="component" value="Unassembled WGS sequence"/>
</dbReference>
<protein>
    <submittedName>
        <fullName evidence="5">NAD(P)/FAD-dependent oxidoreductase</fullName>
    </submittedName>
</protein>
<sequence>MNDTQQQYDVLVIGGGPAGLSAALVLGRSRRSVLVVDAGEPRNAPAAHMQAFLSRDGAPPSDLLAAGRAEVAAYGVDIVGDSIAEIDRTATGFTATTTSGATYDAGRVVLATGLRDVLPDVPGIRERWGRDVIHCPYCHGWEVRDQRIAVLATGPMSAHQAQLFRQLSDRVTFLAGDTDPDAETRTALEARGIEIVTGPVAELVVEDDRLTGVRTGSGAVLPLDVLVVGTRMEAPRDLPDRLGLEMTELPGMGRQVTVDDMGATTVPGVWAAGNAADVRMQVINAAAAGNLAGAAVNMDMVQEEVRLAVQQQASRTTA</sequence>
<dbReference type="RefSeq" id="WP_277191176.1">
    <property type="nucleotide sequence ID" value="NZ_JAROAV010000010.1"/>
</dbReference>
<evidence type="ECO:0000313" key="5">
    <source>
        <dbReference type="EMBL" id="MDF8263458.1"/>
    </source>
</evidence>
<gene>
    <name evidence="5" type="ORF">P4R38_04265</name>
</gene>
<comment type="caution">
    <text evidence="5">The sequence shown here is derived from an EMBL/GenBank/DDBJ whole genome shotgun (WGS) entry which is preliminary data.</text>
</comment>
<dbReference type="SUPFAM" id="SSF51905">
    <property type="entry name" value="FAD/NAD(P)-binding domain"/>
    <property type="match status" value="1"/>
</dbReference>
<evidence type="ECO:0000313" key="6">
    <source>
        <dbReference type="Proteomes" id="UP001528912"/>
    </source>
</evidence>
<evidence type="ECO:0000259" key="4">
    <source>
        <dbReference type="Pfam" id="PF07992"/>
    </source>
</evidence>
<organism evidence="5 6">
    <name type="scientific">Luteipulveratus flavus</name>
    <dbReference type="NCBI Taxonomy" id="3031728"/>
    <lineage>
        <taxon>Bacteria</taxon>
        <taxon>Bacillati</taxon>
        <taxon>Actinomycetota</taxon>
        <taxon>Actinomycetes</taxon>
        <taxon>Micrococcales</taxon>
        <taxon>Dermacoccaceae</taxon>
        <taxon>Luteipulveratus</taxon>
    </lineage>
</organism>
<comment type="catalytic activity">
    <reaction evidence="3">
        <text>[thioredoxin]-dithiol + NADP(+) = [thioredoxin]-disulfide + NADPH + H(+)</text>
        <dbReference type="Rhea" id="RHEA:20345"/>
        <dbReference type="Rhea" id="RHEA-COMP:10698"/>
        <dbReference type="Rhea" id="RHEA-COMP:10700"/>
        <dbReference type="ChEBI" id="CHEBI:15378"/>
        <dbReference type="ChEBI" id="CHEBI:29950"/>
        <dbReference type="ChEBI" id="CHEBI:50058"/>
        <dbReference type="ChEBI" id="CHEBI:57783"/>
        <dbReference type="ChEBI" id="CHEBI:58349"/>
        <dbReference type="EC" id="1.8.1.9"/>
    </reaction>
</comment>
<proteinExistence type="predicted"/>
<dbReference type="PANTHER" id="PTHR48105">
    <property type="entry name" value="THIOREDOXIN REDUCTASE 1-RELATED-RELATED"/>
    <property type="match status" value="1"/>
</dbReference>
<dbReference type="PRINTS" id="PR00368">
    <property type="entry name" value="FADPNR"/>
</dbReference>
<dbReference type="PRINTS" id="PR00469">
    <property type="entry name" value="PNDRDTASEII"/>
</dbReference>
<keyword evidence="6" id="KW-1185">Reference proteome</keyword>
<dbReference type="Pfam" id="PF07992">
    <property type="entry name" value="Pyr_redox_2"/>
    <property type="match status" value="1"/>
</dbReference>
<dbReference type="InterPro" id="IPR036188">
    <property type="entry name" value="FAD/NAD-bd_sf"/>
</dbReference>
<dbReference type="EMBL" id="JAROAV010000010">
    <property type="protein sequence ID" value="MDF8263458.1"/>
    <property type="molecule type" value="Genomic_DNA"/>
</dbReference>
<accession>A0ABT6C4J2</accession>
<evidence type="ECO:0000256" key="1">
    <source>
        <dbReference type="ARBA" id="ARBA00022630"/>
    </source>
</evidence>
<feature type="domain" description="FAD/NAD(P)-binding" evidence="4">
    <location>
        <begin position="8"/>
        <end position="289"/>
    </location>
</feature>
<keyword evidence="1" id="KW-0285">Flavoprotein</keyword>
<reference evidence="5 6" key="1">
    <citation type="submission" date="2023-03" db="EMBL/GenBank/DDBJ databases">
        <title>YIM 133296 draft genome.</title>
        <authorList>
            <person name="Xiong L."/>
        </authorList>
    </citation>
    <scope>NUCLEOTIDE SEQUENCE [LARGE SCALE GENOMIC DNA]</scope>
    <source>
        <strain evidence="5 6">YIM 133296</strain>
    </source>
</reference>
<name>A0ABT6C4J2_9MICO</name>
<dbReference type="InterPro" id="IPR023753">
    <property type="entry name" value="FAD/NAD-binding_dom"/>
</dbReference>